<organism evidence="1 2">
    <name type="scientific">Flavobacterium restrictum</name>
    <dbReference type="NCBI Taxonomy" id="2594428"/>
    <lineage>
        <taxon>Bacteria</taxon>
        <taxon>Pseudomonadati</taxon>
        <taxon>Bacteroidota</taxon>
        <taxon>Flavobacteriia</taxon>
        <taxon>Flavobacteriales</taxon>
        <taxon>Flavobacteriaceae</taxon>
        <taxon>Flavobacterium</taxon>
    </lineage>
</organism>
<sequence length="115" mass="13475">MLPTLKYSNILLIKEQKLISIIKKEEDFVGYYDFKTCLDNIEEIIEDTVLDDLEGYYYNVKSNYSTIHNNKVCGDKEDYEQLIAQSSLLFNLRKITILRNHIIATGGKRYSELNK</sequence>
<keyword evidence="2" id="KW-1185">Reference proteome</keyword>
<protein>
    <submittedName>
        <fullName evidence="1">Uncharacterized protein</fullName>
    </submittedName>
</protein>
<dbReference type="RefSeq" id="WP_144256457.1">
    <property type="nucleotide sequence ID" value="NZ_VJZT01000008.1"/>
</dbReference>
<reference evidence="1 2" key="1">
    <citation type="submission" date="2019-07" db="EMBL/GenBank/DDBJ databases">
        <title>Novel species of Flavobacterium.</title>
        <authorList>
            <person name="Liu Q."/>
            <person name="Xin Y.-H."/>
        </authorList>
    </citation>
    <scope>NUCLEOTIDE SEQUENCE [LARGE SCALE GENOMIC DNA]</scope>
    <source>
        <strain evidence="1 2">LB1R34</strain>
    </source>
</reference>
<gene>
    <name evidence="1" type="ORF">FNW21_09240</name>
</gene>
<evidence type="ECO:0000313" key="1">
    <source>
        <dbReference type="EMBL" id="TRX39467.1"/>
    </source>
</evidence>
<name>A0A553E357_9FLAO</name>
<comment type="caution">
    <text evidence="1">The sequence shown here is derived from an EMBL/GenBank/DDBJ whole genome shotgun (WGS) entry which is preliminary data.</text>
</comment>
<accession>A0A553E357</accession>
<dbReference type="AlphaFoldDB" id="A0A553E357"/>
<dbReference type="Proteomes" id="UP000316371">
    <property type="component" value="Unassembled WGS sequence"/>
</dbReference>
<dbReference type="EMBL" id="VJZT01000008">
    <property type="protein sequence ID" value="TRX39467.1"/>
    <property type="molecule type" value="Genomic_DNA"/>
</dbReference>
<proteinExistence type="predicted"/>
<evidence type="ECO:0000313" key="2">
    <source>
        <dbReference type="Proteomes" id="UP000316371"/>
    </source>
</evidence>